<dbReference type="EMBL" id="JAGYWB010000001">
    <property type="protein sequence ID" value="KAI0530782.1"/>
    <property type="molecule type" value="Genomic_DNA"/>
</dbReference>
<dbReference type="SUPFAM" id="SSF51905">
    <property type="entry name" value="FAD/NAD(P)-binding domain"/>
    <property type="match status" value="1"/>
</dbReference>
<dbReference type="PANTHER" id="PTHR43539">
    <property type="entry name" value="FLAVIN-BINDING MONOOXYGENASE-LIKE PROTEIN (AFU_ORTHOLOGUE AFUA_4G09220)"/>
    <property type="match status" value="1"/>
</dbReference>
<comment type="catalytic activity">
    <reaction evidence="4">
        <text>indole-3-pyruvate + NADPH + O2 + H(+) = (indol-3-yl)acetate + CO2 + NADP(+) + H2O</text>
        <dbReference type="Rhea" id="RHEA:34331"/>
        <dbReference type="ChEBI" id="CHEBI:15377"/>
        <dbReference type="ChEBI" id="CHEBI:15378"/>
        <dbReference type="ChEBI" id="CHEBI:15379"/>
        <dbReference type="ChEBI" id="CHEBI:16526"/>
        <dbReference type="ChEBI" id="CHEBI:17640"/>
        <dbReference type="ChEBI" id="CHEBI:30854"/>
        <dbReference type="ChEBI" id="CHEBI:57783"/>
        <dbReference type="ChEBI" id="CHEBI:58349"/>
        <dbReference type="EC" id="1.14.13.168"/>
    </reaction>
</comment>
<proteinExistence type="inferred from homology"/>
<keyword evidence="6" id="KW-1185">Reference proteome</keyword>
<protein>
    <recommendedName>
        <fullName evidence="3">indole-3-pyruvate monooxygenase</fullName>
        <ecNumber evidence="3">1.14.13.168</ecNumber>
    </recommendedName>
</protein>
<accession>A0A8T3CBJ2</accession>
<dbReference type="Proteomes" id="UP000829196">
    <property type="component" value="Unassembled WGS sequence"/>
</dbReference>
<evidence type="ECO:0000256" key="4">
    <source>
        <dbReference type="ARBA" id="ARBA00047707"/>
    </source>
</evidence>
<organism evidence="5 6">
    <name type="scientific">Dendrobium nobile</name>
    <name type="common">Orchid</name>
    <dbReference type="NCBI Taxonomy" id="94219"/>
    <lineage>
        <taxon>Eukaryota</taxon>
        <taxon>Viridiplantae</taxon>
        <taxon>Streptophyta</taxon>
        <taxon>Embryophyta</taxon>
        <taxon>Tracheophyta</taxon>
        <taxon>Spermatophyta</taxon>
        <taxon>Magnoliopsida</taxon>
        <taxon>Liliopsida</taxon>
        <taxon>Asparagales</taxon>
        <taxon>Orchidaceae</taxon>
        <taxon>Epidendroideae</taxon>
        <taxon>Malaxideae</taxon>
        <taxon>Dendrobiinae</taxon>
        <taxon>Dendrobium</taxon>
    </lineage>
</organism>
<evidence type="ECO:0000313" key="5">
    <source>
        <dbReference type="EMBL" id="KAI0530782.1"/>
    </source>
</evidence>
<comment type="caution">
    <text evidence="5">The sequence shown here is derived from an EMBL/GenBank/DDBJ whole genome shotgun (WGS) entry which is preliminary data.</text>
</comment>
<evidence type="ECO:0000313" key="6">
    <source>
        <dbReference type="Proteomes" id="UP000829196"/>
    </source>
</evidence>
<dbReference type="PANTHER" id="PTHR43539:SF42">
    <property type="entry name" value="OS01G0273800 PROTEIN"/>
    <property type="match status" value="1"/>
</dbReference>
<keyword evidence="2" id="KW-0560">Oxidoreductase</keyword>
<name>A0A8T3CBJ2_DENNO</name>
<sequence>MAHIKPDDTIMQWIDTQDQIDCRMFVHTYFSLRNRLKKAPDCWISKLDKVELHLVTKEIWTIALVLIKILPINWVDSIVLFLCYLCFGNTSKYGLQRPRKGPIYLKINSPTYPVVDAGTFSKIKSGEIEVFPEILMIEGKNVIFKNGKQRSFHAIILATGYRSDIKRWLKDGDYLIGDDGLAKQKFPIHWKGNNGLYCAGLVRRGLYGSAEDATCIANDISLFLSKEKIKIA</sequence>
<dbReference type="Gene3D" id="3.50.50.60">
    <property type="entry name" value="FAD/NAD(P)-binding domain"/>
    <property type="match status" value="1"/>
</dbReference>
<dbReference type="GO" id="GO:0103075">
    <property type="term" value="F:indole-3-pyruvate monooxygenase activity"/>
    <property type="evidence" value="ECO:0007669"/>
    <property type="project" value="UniProtKB-EC"/>
</dbReference>
<evidence type="ECO:0000256" key="1">
    <source>
        <dbReference type="ARBA" id="ARBA00009183"/>
    </source>
</evidence>
<evidence type="ECO:0000256" key="2">
    <source>
        <dbReference type="ARBA" id="ARBA00023002"/>
    </source>
</evidence>
<dbReference type="InterPro" id="IPR050982">
    <property type="entry name" value="Auxin_biosynth/cation_transpt"/>
</dbReference>
<evidence type="ECO:0000256" key="3">
    <source>
        <dbReference type="ARBA" id="ARBA00039148"/>
    </source>
</evidence>
<reference evidence="5" key="1">
    <citation type="journal article" date="2022" name="Front. Genet.">
        <title>Chromosome-Scale Assembly of the Dendrobium nobile Genome Provides Insights Into the Molecular Mechanism of the Biosynthesis of the Medicinal Active Ingredient of Dendrobium.</title>
        <authorList>
            <person name="Xu Q."/>
            <person name="Niu S.-C."/>
            <person name="Li K.-L."/>
            <person name="Zheng P.-J."/>
            <person name="Zhang X.-J."/>
            <person name="Jia Y."/>
            <person name="Liu Y."/>
            <person name="Niu Y.-X."/>
            <person name="Yu L.-H."/>
            <person name="Chen D.-F."/>
            <person name="Zhang G.-Q."/>
        </authorList>
    </citation>
    <scope>NUCLEOTIDE SEQUENCE</scope>
    <source>
        <tissue evidence="5">Leaf</tissue>
    </source>
</reference>
<dbReference type="InterPro" id="IPR036188">
    <property type="entry name" value="FAD/NAD-bd_sf"/>
</dbReference>
<dbReference type="GO" id="GO:0050660">
    <property type="term" value="F:flavin adenine dinucleotide binding"/>
    <property type="evidence" value="ECO:0007669"/>
    <property type="project" value="TreeGrafter"/>
</dbReference>
<dbReference type="OrthoDB" id="684165at2759"/>
<dbReference type="AlphaFoldDB" id="A0A8T3CBJ2"/>
<gene>
    <name evidence="5" type="ORF">KFK09_000330</name>
</gene>
<dbReference type="EC" id="1.14.13.168" evidence="3"/>
<comment type="similarity">
    <text evidence="1">Belongs to the FMO family.</text>
</comment>